<keyword evidence="8" id="KW-0067">ATP-binding</keyword>
<feature type="region of interest" description="Disordered" evidence="12">
    <location>
        <begin position="472"/>
        <end position="492"/>
    </location>
</feature>
<organism evidence="14 15">
    <name type="scientific">Corchorus capsularis</name>
    <name type="common">Jute</name>
    <dbReference type="NCBI Taxonomy" id="210143"/>
    <lineage>
        <taxon>Eukaryota</taxon>
        <taxon>Viridiplantae</taxon>
        <taxon>Streptophyta</taxon>
        <taxon>Embryophyta</taxon>
        <taxon>Tracheophyta</taxon>
        <taxon>Spermatophyta</taxon>
        <taxon>Magnoliopsida</taxon>
        <taxon>eudicotyledons</taxon>
        <taxon>Gunneridae</taxon>
        <taxon>Pentapetalae</taxon>
        <taxon>rosids</taxon>
        <taxon>malvids</taxon>
        <taxon>Malvales</taxon>
        <taxon>Malvaceae</taxon>
        <taxon>Grewioideae</taxon>
        <taxon>Apeibeae</taxon>
        <taxon>Corchorus</taxon>
    </lineage>
</organism>
<comment type="similarity">
    <text evidence="2">Belongs to the ESS2 family.</text>
</comment>
<dbReference type="OMA" id="CRYPSIS"/>
<evidence type="ECO:0000256" key="11">
    <source>
        <dbReference type="ARBA" id="ARBA00048679"/>
    </source>
</evidence>
<keyword evidence="6" id="KW-0547">Nucleotide-binding</keyword>
<evidence type="ECO:0000256" key="7">
    <source>
        <dbReference type="ARBA" id="ARBA00022777"/>
    </source>
</evidence>
<evidence type="ECO:0000256" key="8">
    <source>
        <dbReference type="ARBA" id="ARBA00022840"/>
    </source>
</evidence>
<dbReference type="FunFam" id="1.10.510.10:FF:000046">
    <property type="entry name" value="probable serine/threonine-protein kinase WNK9"/>
    <property type="match status" value="1"/>
</dbReference>
<comment type="subcellular location">
    <subcellularLocation>
        <location evidence="1">Nucleus</location>
    </subcellularLocation>
</comment>
<keyword evidence="15" id="KW-1185">Reference proteome</keyword>
<dbReference type="EC" id="2.7.11.1" evidence="3"/>
<keyword evidence="7" id="KW-0418">Kinase</keyword>
<evidence type="ECO:0000256" key="5">
    <source>
        <dbReference type="ARBA" id="ARBA00022679"/>
    </source>
</evidence>
<evidence type="ECO:0000256" key="4">
    <source>
        <dbReference type="ARBA" id="ARBA00022527"/>
    </source>
</evidence>
<dbReference type="STRING" id="210143.A0A1R3G736"/>
<keyword evidence="9" id="KW-0539">Nucleus</keyword>
<evidence type="ECO:0000256" key="3">
    <source>
        <dbReference type="ARBA" id="ARBA00012513"/>
    </source>
</evidence>
<feature type="compositionally biased region" description="Acidic residues" evidence="12">
    <location>
        <begin position="885"/>
        <end position="895"/>
    </location>
</feature>
<evidence type="ECO:0000259" key="13">
    <source>
        <dbReference type="PROSITE" id="PS50011"/>
    </source>
</evidence>
<feature type="compositionally biased region" description="Polar residues" evidence="12">
    <location>
        <begin position="477"/>
        <end position="487"/>
    </location>
</feature>
<dbReference type="InterPro" id="IPR011009">
    <property type="entry name" value="Kinase-like_dom_sf"/>
</dbReference>
<feature type="region of interest" description="Disordered" evidence="12">
    <location>
        <begin position="869"/>
        <end position="895"/>
    </location>
</feature>
<dbReference type="InterPro" id="IPR019148">
    <property type="entry name" value="Nuclear_protein_DGCR14_ESS-2"/>
</dbReference>
<feature type="compositionally biased region" description="Low complexity" evidence="12">
    <location>
        <begin position="27"/>
        <end position="41"/>
    </location>
</feature>
<evidence type="ECO:0000256" key="12">
    <source>
        <dbReference type="SAM" id="MobiDB-lite"/>
    </source>
</evidence>
<evidence type="ECO:0000256" key="9">
    <source>
        <dbReference type="ARBA" id="ARBA00023242"/>
    </source>
</evidence>
<dbReference type="Gramene" id="OMO53892">
    <property type="protein sequence ID" value="OMO53892"/>
    <property type="gene ID" value="CCACVL1_28258"/>
</dbReference>
<evidence type="ECO:0000256" key="2">
    <source>
        <dbReference type="ARBA" id="ARBA00009072"/>
    </source>
</evidence>
<evidence type="ECO:0000256" key="6">
    <source>
        <dbReference type="ARBA" id="ARBA00022741"/>
    </source>
</evidence>
<dbReference type="Gene3D" id="3.30.200.20">
    <property type="entry name" value="Phosphorylase Kinase, domain 1"/>
    <property type="match status" value="1"/>
</dbReference>
<dbReference type="AlphaFoldDB" id="A0A1R3G736"/>
<dbReference type="PANTHER" id="PTHR12940">
    <property type="entry name" value="ES-2 PROTEIN - RELATED"/>
    <property type="match status" value="1"/>
</dbReference>
<evidence type="ECO:0000313" key="14">
    <source>
        <dbReference type="EMBL" id="OMO53892.1"/>
    </source>
</evidence>
<name>A0A1R3G736_COCAP</name>
<evidence type="ECO:0000256" key="1">
    <source>
        <dbReference type="ARBA" id="ARBA00004123"/>
    </source>
</evidence>
<dbReference type="OrthoDB" id="19679at2759"/>
<dbReference type="GO" id="GO:0005524">
    <property type="term" value="F:ATP binding"/>
    <property type="evidence" value="ECO:0007669"/>
    <property type="project" value="UniProtKB-KW"/>
</dbReference>
<gene>
    <name evidence="14" type="ORF">CCACVL1_28258</name>
</gene>
<dbReference type="InterPro" id="IPR000719">
    <property type="entry name" value="Prot_kinase_dom"/>
</dbReference>
<sequence length="895" mass="100122">MLLSPGNSPRHLSTPSPSPYSDNSLQTPNASSSSSITPINPSKKRSRVLDEDSYVAAVEKIIERDYFPDISKLRDRLDWLEAVKTGDPIQIRDAQLKIIERRGKKVNNANFDGRGQTQTPGSTFMRNFTPFNEFDGKTPRTPGVLDSELSGEGDFRGSEDDVDTNLSLDEFFRRYTSEDNDSFSKILEKVNRKKKEKYGFLTQGEKDDGDVKSIEDVKRDRITDGYGTSDQPPSTLEGWKYTAKNLLMYHPADRGEAPLTEEERAVRLKALTKEINRGNTRFHGKVMDSRPKDDGSVEVFYTPVAGATPMPMYDRDGDKGKKYDLDDLRKTPNRFYAESDKKAENGYSFVRTPSPAPGVDESPFITWGEIEGTPLRLDPEDTPIDIGGSGDGPHFKIPLPPARDVKAHSLSREAARKLRERSTMFKKPPLPSPYRGGSASPSGRTLSPAALKFARTIAKPSSSVDETLRASYRGASPGTSTPKSVRSVSRFGRDGSTDISRLQVMQMCSQIYDLEVFRFQLHHSNAVVLSPIEIKRGKYINSTSPPKPPTAQPQLSFLLVNCDCNLLFVPSFQLSLIISHSPKSKQTSLFIFLSSLFEMPAASPEMSDRDGEAFVEVDPTGRFGRYNDLLGAGAVKKVYRAFDQEEGIEVAWNQVKLAKFSGDPVLINRLQSEVQLLRTLKNKYIIVCYCVWRDREHNTLNFITEVCTSGNLRTYRKKHRHVSIKALKKWSKQVLEGLEYLHTHDPCIIHRDLNCSNIFINGNIGEVKIGDLGLAAIVGKSHAAHSIIGTPEYMAPELYEEDYTEMVDIYSFGMCLLEMVTMEIPYSECDSVAKIYKKVTSGVKPRALNTVPDPEVKAFIEKCIAQPRARPSASELLKDPFFSDLNDDDTDSNST</sequence>
<evidence type="ECO:0000313" key="15">
    <source>
        <dbReference type="Proteomes" id="UP000188268"/>
    </source>
</evidence>
<dbReference type="PANTHER" id="PTHR12940:SF0">
    <property type="entry name" value="SPLICING FACTOR ESS-2 HOMOLOG"/>
    <property type="match status" value="1"/>
</dbReference>
<dbReference type="Pfam" id="PF09751">
    <property type="entry name" value="Es2"/>
    <property type="match status" value="1"/>
</dbReference>
<comment type="catalytic activity">
    <reaction evidence="10">
        <text>L-threonyl-[protein] + ATP = O-phospho-L-threonyl-[protein] + ADP + H(+)</text>
        <dbReference type="Rhea" id="RHEA:46608"/>
        <dbReference type="Rhea" id="RHEA-COMP:11060"/>
        <dbReference type="Rhea" id="RHEA-COMP:11605"/>
        <dbReference type="ChEBI" id="CHEBI:15378"/>
        <dbReference type="ChEBI" id="CHEBI:30013"/>
        <dbReference type="ChEBI" id="CHEBI:30616"/>
        <dbReference type="ChEBI" id="CHEBI:61977"/>
        <dbReference type="ChEBI" id="CHEBI:456216"/>
        <dbReference type="EC" id="2.7.11.1"/>
    </reaction>
</comment>
<comment type="caution">
    <text evidence="14">The sequence shown here is derived from an EMBL/GenBank/DDBJ whole genome shotgun (WGS) entry which is preliminary data.</text>
</comment>
<protein>
    <recommendedName>
        <fullName evidence="3">non-specific serine/threonine protein kinase</fullName>
        <ecNumber evidence="3">2.7.11.1</ecNumber>
    </recommendedName>
</protein>
<comment type="catalytic activity">
    <reaction evidence="11">
        <text>L-seryl-[protein] + ATP = O-phospho-L-seryl-[protein] + ADP + H(+)</text>
        <dbReference type="Rhea" id="RHEA:17989"/>
        <dbReference type="Rhea" id="RHEA-COMP:9863"/>
        <dbReference type="Rhea" id="RHEA-COMP:11604"/>
        <dbReference type="ChEBI" id="CHEBI:15378"/>
        <dbReference type="ChEBI" id="CHEBI:29999"/>
        <dbReference type="ChEBI" id="CHEBI:30616"/>
        <dbReference type="ChEBI" id="CHEBI:83421"/>
        <dbReference type="ChEBI" id="CHEBI:456216"/>
        <dbReference type="EC" id="2.7.11.1"/>
    </reaction>
</comment>
<evidence type="ECO:0000256" key="10">
    <source>
        <dbReference type="ARBA" id="ARBA00047899"/>
    </source>
</evidence>
<dbReference type="EMBL" id="AWWV01015095">
    <property type="protein sequence ID" value="OMO53892.1"/>
    <property type="molecule type" value="Genomic_DNA"/>
</dbReference>
<dbReference type="GO" id="GO:0004674">
    <property type="term" value="F:protein serine/threonine kinase activity"/>
    <property type="evidence" value="ECO:0007669"/>
    <property type="project" value="UniProtKB-KW"/>
</dbReference>
<dbReference type="FunFam" id="3.30.200.20:FF:000075">
    <property type="entry name" value="Probable serine/threonine-protein kinase WNK1"/>
    <property type="match status" value="1"/>
</dbReference>
<dbReference type="CDD" id="cd13983">
    <property type="entry name" value="STKc_WNK"/>
    <property type="match status" value="1"/>
</dbReference>
<dbReference type="SUPFAM" id="SSF56112">
    <property type="entry name" value="Protein kinase-like (PK-like)"/>
    <property type="match status" value="1"/>
</dbReference>
<accession>A0A1R3G736</accession>
<feature type="compositionally biased region" description="Polar residues" evidence="12">
    <location>
        <begin position="1"/>
        <end position="26"/>
    </location>
</feature>
<dbReference type="GO" id="GO:0071013">
    <property type="term" value="C:catalytic step 2 spliceosome"/>
    <property type="evidence" value="ECO:0007669"/>
    <property type="project" value="TreeGrafter"/>
</dbReference>
<dbReference type="PROSITE" id="PS50011">
    <property type="entry name" value="PROTEIN_KINASE_DOM"/>
    <property type="match status" value="1"/>
</dbReference>
<keyword evidence="5" id="KW-0808">Transferase</keyword>
<feature type="domain" description="Protein kinase" evidence="13">
    <location>
        <begin position="624"/>
        <end position="882"/>
    </location>
</feature>
<reference evidence="14 15" key="1">
    <citation type="submission" date="2013-09" db="EMBL/GenBank/DDBJ databases">
        <title>Corchorus capsularis genome sequencing.</title>
        <authorList>
            <person name="Alam M."/>
            <person name="Haque M.S."/>
            <person name="Islam M.S."/>
            <person name="Emdad E.M."/>
            <person name="Islam M.M."/>
            <person name="Ahmed B."/>
            <person name="Halim A."/>
            <person name="Hossen Q.M.M."/>
            <person name="Hossain M.Z."/>
            <person name="Ahmed R."/>
            <person name="Khan M.M."/>
            <person name="Islam R."/>
            <person name="Rashid M.M."/>
            <person name="Khan S.A."/>
            <person name="Rahman M.S."/>
            <person name="Alam M."/>
        </authorList>
    </citation>
    <scope>NUCLEOTIDE SEQUENCE [LARGE SCALE GENOMIC DNA]</scope>
    <source>
        <strain evidence="15">cv. CVL-1</strain>
        <tissue evidence="14">Whole seedling</tissue>
    </source>
</reference>
<dbReference type="Gene3D" id="1.10.510.10">
    <property type="entry name" value="Transferase(Phosphotransferase) domain 1"/>
    <property type="match status" value="1"/>
</dbReference>
<feature type="region of interest" description="Disordered" evidence="12">
    <location>
        <begin position="1"/>
        <end position="50"/>
    </location>
</feature>
<keyword evidence="4" id="KW-0723">Serine/threonine-protein kinase</keyword>
<dbReference type="Pfam" id="PF00069">
    <property type="entry name" value="Pkinase"/>
    <property type="match status" value="1"/>
</dbReference>
<proteinExistence type="inferred from homology"/>
<dbReference type="Proteomes" id="UP000188268">
    <property type="component" value="Unassembled WGS sequence"/>
</dbReference>